<accession>A0A7C4ERW7</accession>
<feature type="transmembrane region" description="Helical" evidence="5">
    <location>
        <begin position="247"/>
        <end position="266"/>
    </location>
</feature>
<feature type="transmembrane region" description="Helical" evidence="5">
    <location>
        <begin position="82"/>
        <end position="102"/>
    </location>
</feature>
<organism evidence="6">
    <name type="scientific">Desulfomonile tiedjei</name>
    <dbReference type="NCBI Taxonomy" id="2358"/>
    <lineage>
        <taxon>Bacteria</taxon>
        <taxon>Pseudomonadati</taxon>
        <taxon>Thermodesulfobacteriota</taxon>
        <taxon>Desulfomonilia</taxon>
        <taxon>Desulfomonilales</taxon>
        <taxon>Desulfomonilaceae</taxon>
        <taxon>Desulfomonile</taxon>
    </lineage>
</organism>
<feature type="transmembrane region" description="Helical" evidence="5">
    <location>
        <begin position="32"/>
        <end position="50"/>
    </location>
</feature>
<dbReference type="EMBL" id="DTGT01000163">
    <property type="protein sequence ID" value="HGH60689.1"/>
    <property type="molecule type" value="Genomic_DNA"/>
</dbReference>
<keyword evidence="2 5" id="KW-0812">Transmembrane</keyword>
<dbReference type="InterPro" id="IPR002781">
    <property type="entry name" value="TM_pro_TauE-like"/>
</dbReference>
<gene>
    <name evidence="6" type="ORF">ENV54_05255</name>
</gene>
<feature type="transmembrane region" description="Helical" evidence="5">
    <location>
        <begin position="218"/>
        <end position="241"/>
    </location>
</feature>
<feature type="transmembrane region" description="Helical" evidence="5">
    <location>
        <begin position="278"/>
        <end position="297"/>
    </location>
</feature>
<dbReference type="GO" id="GO:0005886">
    <property type="term" value="C:plasma membrane"/>
    <property type="evidence" value="ECO:0007669"/>
    <property type="project" value="UniProtKB-SubCell"/>
</dbReference>
<keyword evidence="5" id="KW-1003">Cell membrane</keyword>
<keyword evidence="3 5" id="KW-1133">Transmembrane helix</keyword>
<feature type="transmembrane region" description="Helical" evidence="5">
    <location>
        <begin position="183"/>
        <end position="211"/>
    </location>
</feature>
<reference evidence="6" key="1">
    <citation type="journal article" date="2020" name="mSystems">
        <title>Genome- and Community-Level Interaction Insights into Carbon Utilization and Element Cycling Functions of Hydrothermarchaeota in Hydrothermal Sediment.</title>
        <authorList>
            <person name="Zhou Z."/>
            <person name="Liu Y."/>
            <person name="Xu W."/>
            <person name="Pan J."/>
            <person name="Luo Z.H."/>
            <person name="Li M."/>
        </authorList>
    </citation>
    <scope>NUCLEOTIDE SEQUENCE [LARGE SCALE GENOMIC DNA]</scope>
    <source>
        <strain evidence="6">SpSt-769</strain>
    </source>
</reference>
<evidence type="ECO:0000256" key="1">
    <source>
        <dbReference type="ARBA" id="ARBA00004141"/>
    </source>
</evidence>
<dbReference type="PANTHER" id="PTHR43701:SF12">
    <property type="entry name" value="MEMBRANE TRANSPORTER PROTEIN YTNM-RELATED"/>
    <property type="match status" value="1"/>
</dbReference>
<name>A0A7C4ERW7_9BACT</name>
<comment type="subcellular location">
    <subcellularLocation>
        <location evidence="5">Cell membrane</location>
        <topology evidence="5">Multi-pass membrane protein</topology>
    </subcellularLocation>
    <subcellularLocation>
        <location evidence="1">Membrane</location>
        <topology evidence="1">Multi-pass membrane protein</topology>
    </subcellularLocation>
</comment>
<proteinExistence type="inferred from homology"/>
<evidence type="ECO:0000256" key="4">
    <source>
        <dbReference type="ARBA" id="ARBA00023136"/>
    </source>
</evidence>
<protein>
    <recommendedName>
        <fullName evidence="5">Probable membrane transporter protein</fullName>
    </recommendedName>
</protein>
<evidence type="ECO:0000256" key="2">
    <source>
        <dbReference type="ARBA" id="ARBA00022692"/>
    </source>
</evidence>
<dbReference type="InterPro" id="IPR051598">
    <property type="entry name" value="TSUP/Inactive_protease-like"/>
</dbReference>
<dbReference type="AlphaFoldDB" id="A0A7C4ERW7"/>
<feature type="transmembrane region" description="Helical" evidence="5">
    <location>
        <begin position="114"/>
        <end position="133"/>
    </location>
</feature>
<comment type="similarity">
    <text evidence="5">Belongs to the 4-toluene sulfonate uptake permease (TSUP) (TC 2.A.102) family.</text>
</comment>
<evidence type="ECO:0000256" key="5">
    <source>
        <dbReference type="RuleBase" id="RU363041"/>
    </source>
</evidence>
<keyword evidence="4 5" id="KW-0472">Membrane</keyword>
<evidence type="ECO:0000256" key="3">
    <source>
        <dbReference type="ARBA" id="ARBA00022989"/>
    </source>
</evidence>
<dbReference type="PANTHER" id="PTHR43701">
    <property type="entry name" value="MEMBRANE TRANSPORTER PROTEIN MJ0441-RELATED"/>
    <property type="match status" value="1"/>
</dbReference>
<dbReference type="Pfam" id="PF01925">
    <property type="entry name" value="TauE"/>
    <property type="match status" value="1"/>
</dbReference>
<comment type="caution">
    <text evidence="6">The sequence shown here is derived from an EMBL/GenBank/DDBJ whole genome shotgun (WGS) entry which is preliminary data.</text>
</comment>
<sequence>MNLSIYLPIAGNSVNILILLGLGGIVGFMSGLFGVGGGFLMTPLLIMAGIPPLVAAASDSNQIVAASTSATYAHYRMGNVDFKMGIVLLIGGVIGGTLGVHLIKFLRSLGNADFAIKITYVAMLGIVGSYMFAESLQSLRKKPLTSRSIETPKRSLYTKLMHSLPWQVEFHKSGVTLSPLVPLVLGALVGVLAAIMGVGGGFIMVPVMVYLLRMPMHVVVGTSLFQILFTCINVTIMQAVTNYTVDIILAVLLLLGSTVGAQFGARLSRRLKGDQLKIVLASVVLLVMVQMLAGLIIPPHSMLTYKGGH</sequence>
<feature type="transmembrane region" description="Helical" evidence="5">
    <location>
        <begin position="6"/>
        <end position="25"/>
    </location>
</feature>
<evidence type="ECO:0000313" key="6">
    <source>
        <dbReference type="EMBL" id="HGH60689.1"/>
    </source>
</evidence>